<sequence>MAFEAYVGHAGPTTTVYLAGELTDEEVGRLRRLIEAALARPMDRLVLRMAELTSVTAGAVRCLAFAQQRLPAGADIVVDGAGEPVRRMLAAGGLDQCVTVVTGTLTAGKAA</sequence>
<evidence type="ECO:0000259" key="1">
    <source>
        <dbReference type="PROSITE" id="PS50801"/>
    </source>
</evidence>
<accession>G8X1D6</accession>
<reference evidence="3" key="1">
    <citation type="submission" date="2011-12" db="EMBL/GenBank/DDBJ databases">
        <title>Complete genome sequence of Streptomyces cattleya strain DSM 46488.</title>
        <authorList>
            <person name="Ou H.-Y."/>
            <person name="Li P."/>
            <person name="Zhao C."/>
            <person name="O'Hagan D."/>
            <person name="Deng Z."/>
        </authorList>
    </citation>
    <scope>NUCLEOTIDE SEQUENCE [LARGE SCALE GENOMIC DNA]</scope>
    <source>
        <strain evidence="3">ATCC 35852 / DSM 46488 / JCM 4925 / NBRC 14057 / NRRL 8057</strain>
    </source>
</reference>
<dbReference type="SUPFAM" id="SSF52091">
    <property type="entry name" value="SpoIIaa-like"/>
    <property type="match status" value="1"/>
</dbReference>
<feature type="domain" description="STAS" evidence="1">
    <location>
        <begin position="16"/>
        <end position="111"/>
    </location>
</feature>
<dbReference type="eggNOG" id="COG1366">
    <property type="taxonomic scope" value="Bacteria"/>
</dbReference>
<dbReference type="OrthoDB" id="9794628at2"/>
<dbReference type="Gene3D" id="3.30.750.24">
    <property type="entry name" value="STAS domain"/>
    <property type="match status" value="1"/>
</dbReference>
<protein>
    <recommendedName>
        <fullName evidence="1">STAS domain-containing protein</fullName>
    </recommendedName>
</protein>
<accession>F8JUZ7</accession>
<keyword evidence="3" id="KW-1185">Reference proteome</keyword>
<dbReference type="KEGG" id="sct:SCAT_5791"/>
<dbReference type="InterPro" id="IPR036513">
    <property type="entry name" value="STAS_dom_sf"/>
</dbReference>
<evidence type="ECO:0000313" key="3">
    <source>
        <dbReference type="Proteomes" id="UP000007842"/>
    </source>
</evidence>
<dbReference type="PATRIC" id="fig|1003195.11.peg.7201"/>
<dbReference type="InterPro" id="IPR058548">
    <property type="entry name" value="MlaB-like_STAS"/>
</dbReference>
<name>F8JUZ7_STREN</name>
<dbReference type="AlphaFoldDB" id="F8JUZ7"/>
<dbReference type="HOGENOM" id="CLU_115403_3_1_11"/>
<organism evidence="2 3">
    <name type="scientific">Streptantibioticus cattleyicolor (strain ATCC 35852 / DSM 46488 / JCM 4925 / NBRC 14057 / NRRL 8057)</name>
    <name type="common">Streptomyces cattleya</name>
    <dbReference type="NCBI Taxonomy" id="1003195"/>
    <lineage>
        <taxon>Bacteria</taxon>
        <taxon>Bacillati</taxon>
        <taxon>Actinomycetota</taxon>
        <taxon>Actinomycetes</taxon>
        <taxon>Kitasatosporales</taxon>
        <taxon>Streptomycetaceae</taxon>
        <taxon>Streptantibioticus</taxon>
    </lineage>
</organism>
<evidence type="ECO:0000313" key="2">
    <source>
        <dbReference type="EMBL" id="AEW98164.1"/>
    </source>
</evidence>
<dbReference type="RefSeq" id="WP_014146492.1">
    <property type="nucleotide sequence ID" value="NC_016111.1"/>
</dbReference>
<dbReference type="Pfam" id="PF13466">
    <property type="entry name" value="STAS_2"/>
    <property type="match status" value="1"/>
</dbReference>
<dbReference type="EMBL" id="CP003219">
    <property type="protein sequence ID" value="AEW98164.1"/>
    <property type="molecule type" value="Genomic_DNA"/>
</dbReference>
<proteinExistence type="predicted"/>
<dbReference type="CDD" id="cd07043">
    <property type="entry name" value="STAS_anti-anti-sigma_factors"/>
    <property type="match status" value="1"/>
</dbReference>
<dbReference type="STRING" id="1003195.SCATT_57930"/>
<dbReference type="InterPro" id="IPR002645">
    <property type="entry name" value="STAS_dom"/>
</dbReference>
<gene>
    <name evidence="2" type="ordered locus">SCATT_57930</name>
</gene>
<dbReference type="Proteomes" id="UP000007842">
    <property type="component" value="Chromosome"/>
</dbReference>
<dbReference type="PROSITE" id="PS50801">
    <property type="entry name" value="STAS"/>
    <property type="match status" value="1"/>
</dbReference>
<dbReference type="KEGG" id="scy:SCATT_57930"/>